<dbReference type="Pfam" id="PF03937">
    <property type="entry name" value="Sdh5"/>
    <property type="match status" value="1"/>
</dbReference>
<gene>
    <name evidence="2" type="primary">Contig4028.g4313</name>
    <name evidence="2" type="ORF">STYLEM_15382</name>
</gene>
<dbReference type="Proteomes" id="UP000039865">
    <property type="component" value="Unassembled WGS sequence"/>
</dbReference>
<sequence length="193" mass="23032">MFQLRTISKHTLRLLTQTNKQSVVMNLNRAFASKFDPPGYDTFAQEDRAKAQELKQQQQNNQNVESQGNDEMEEDVVPEVFRAHRHTYSEKPKEIEGYKRQLYYRCSHIGTKELEIILGDWLKLNMHNMSYADLEEFDNNILDIENPQLQRYFVNGEPIKDFHLNNKYVKIVQDYVERRKTDYINNIPKPEIF</sequence>
<dbReference type="EMBL" id="CCKQ01014515">
    <property type="protein sequence ID" value="CDW86288.1"/>
    <property type="molecule type" value="Genomic_DNA"/>
</dbReference>
<dbReference type="SUPFAM" id="SSF109910">
    <property type="entry name" value="YgfY-like"/>
    <property type="match status" value="1"/>
</dbReference>
<keyword evidence="1" id="KW-0143">Chaperone</keyword>
<dbReference type="AlphaFoldDB" id="A0A078AZR2"/>
<evidence type="ECO:0000313" key="3">
    <source>
        <dbReference type="Proteomes" id="UP000039865"/>
    </source>
</evidence>
<name>A0A078AZR2_STYLE</name>
<dbReference type="Gene3D" id="1.10.150.250">
    <property type="entry name" value="Flavinator of succinate dehydrogenase"/>
    <property type="match status" value="1"/>
</dbReference>
<dbReference type="InterPro" id="IPR036714">
    <property type="entry name" value="SDH_sf"/>
</dbReference>
<keyword evidence="3" id="KW-1185">Reference proteome</keyword>
<reference evidence="2 3" key="1">
    <citation type="submission" date="2014-06" db="EMBL/GenBank/DDBJ databases">
        <authorList>
            <person name="Swart Estienne"/>
        </authorList>
    </citation>
    <scope>NUCLEOTIDE SEQUENCE [LARGE SCALE GENOMIC DNA]</scope>
    <source>
        <strain evidence="2 3">130c</strain>
    </source>
</reference>
<dbReference type="OrthoDB" id="284292at2759"/>
<accession>A0A078AZR2</accession>
<proteinExistence type="predicted"/>
<evidence type="ECO:0000256" key="1">
    <source>
        <dbReference type="ARBA" id="ARBA00023186"/>
    </source>
</evidence>
<protein>
    <submittedName>
        <fullName evidence="2">Uncharacterized protein</fullName>
    </submittedName>
</protein>
<organism evidence="2 3">
    <name type="scientific">Stylonychia lemnae</name>
    <name type="common">Ciliate</name>
    <dbReference type="NCBI Taxonomy" id="5949"/>
    <lineage>
        <taxon>Eukaryota</taxon>
        <taxon>Sar</taxon>
        <taxon>Alveolata</taxon>
        <taxon>Ciliophora</taxon>
        <taxon>Intramacronucleata</taxon>
        <taxon>Spirotrichea</taxon>
        <taxon>Stichotrichia</taxon>
        <taxon>Sporadotrichida</taxon>
        <taxon>Oxytrichidae</taxon>
        <taxon>Stylonychinae</taxon>
        <taxon>Stylonychia</taxon>
    </lineage>
</organism>
<evidence type="ECO:0000313" key="2">
    <source>
        <dbReference type="EMBL" id="CDW86288.1"/>
    </source>
</evidence>
<dbReference type="InterPro" id="IPR005631">
    <property type="entry name" value="SDH"/>
</dbReference>
<dbReference type="InParanoid" id="A0A078AZR2"/>